<protein>
    <recommendedName>
        <fullName evidence="5">TspO and MBR related proteins</fullName>
    </recommendedName>
</protein>
<dbReference type="Gene3D" id="1.20.1260.100">
    <property type="entry name" value="TspO/MBR protein"/>
    <property type="match status" value="1"/>
</dbReference>
<dbReference type="AlphaFoldDB" id="A0A1H2R3P1"/>
<feature type="signal peptide" evidence="2">
    <location>
        <begin position="1"/>
        <end position="17"/>
    </location>
</feature>
<evidence type="ECO:0000256" key="1">
    <source>
        <dbReference type="SAM" id="Phobius"/>
    </source>
</evidence>
<keyword evidence="1" id="KW-1133">Transmembrane helix</keyword>
<accession>A0A1H2R3P1</accession>
<sequence>MAILKPVLVLVSGLAFAASPYFTPDFGGYQPQDFPVPQIDPPVQPAGYAFGIWGLIYLWLLVNAAFGLFQRPDSPAWEAYRWPLIVSMTLGVPWLALALYSPVWATVLIWAMLIAALIAMFRTPTTDRWLAQTPIAIYAGWLTAASFVSLGLILGGWGWAASSNAALLAFFLATVFAAAVQWYLPRAPEYGLTVIWALVAVIVRNGAEGIDVSLLAAFAIAVVLAVLWRNVRQTHAV</sequence>
<evidence type="ECO:0000256" key="2">
    <source>
        <dbReference type="SAM" id="SignalP"/>
    </source>
</evidence>
<dbReference type="OrthoDB" id="5189031at2"/>
<name>A0A1H2R3P1_9RHOB</name>
<feature type="chain" id="PRO_5011615810" description="TspO and MBR related proteins" evidence="2">
    <location>
        <begin position="18"/>
        <end position="237"/>
    </location>
</feature>
<feature type="transmembrane region" description="Helical" evidence="1">
    <location>
        <begin position="48"/>
        <end position="68"/>
    </location>
</feature>
<dbReference type="EMBL" id="FNOM01000001">
    <property type="protein sequence ID" value="SDW14082.1"/>
    <property type="molecule type" value="Genomic_DNA"/>
</dbReference>
<dbReference type="PANTHER" id="PTHR33802">
    <property type="entry name" value="SI:CH211-161H7.5-RELATED"/>
    <property type="match status" value="1"/>
</dbReference>
<keyword evidence="4" id="KW-1185">Reference proteome</keyword>
<dbReference type="Proteomes" id="UP000198539">
    <property type="component" value="Unassembled WGS sequence"/>
</dbReference>
<evidence type="ECO:0000313" key="4">
    <source>
        <dbReference type="Proteomes" id="UP000198539"/>
    </source>
</evidence>
<reference evidence="3 4" key="1">
    <citation type="submission" date="2016-10" db="EMBL/GenBank/DDBJ databases">
        <authorList>
            <person name="de Groot N.N."/>
        </authorList>
    </citation>
    <scope>NUCLEOTIDE SEQUENCE [LARGE SCALE GENOMIC DNA]</scope>
    <source>
        <strain evidence="3 4">CGMCC 1.8894</strain>
    </source>
</reference>
<gene>
    <name evidence="3" type="ORF">SAMN04488238_101185</name>
</gene>
<dbReference type="PANTHER" id="PTHR33802:SF1">
    <property type="entry name" value="XK-RELATED PROTEIN"/>
    <property type="match status" value="1"/>
</dbReference>
<evidence type="ECO:0000313" key="3">
    <source>
        <dbReference type="EMBL" id="SDW14082.1"/>
    </source>
</evidence>
<dbReference type="RefSeq" id="WP_092884467.1">
    <property type="nucleotide sequence ID" value="NZ_CP061498.1"/>
</dbReference>
<keyword evidence="1" id="KW-0472">Membrane</keyword>
<dbReference type="STRING" id="564137.SAMN04488238_101185"/>
<keyword evidence="1" id="KW-0812">Transmembrane</keyword>
<evidence type="ECO:0008006" key="5">
    <source>
        <dbReference type="Google" id="ProtNLM"/>
    </source>
</evidence>
<feature type="transmembrane region" description="Helical" evidence="1">
    <location>
        <begin position="103"/>
        <end position="123"/>
    </location>
</feature>
<feature type="transmembrane region" description="Helical" evidence="1">
    <location>
        <begin position="165"/>
        <end position="183"/>
    </location>
</feature>
<organism evidence="3 4">
    <name type="scientific">Roseicitreum antarcticum</name>
    <dbReference type="NCBI Taxonomy" id="564137"/>
    <lineage>
        <taxon>Bacteria</taxon>
        <taxon>Pseudomonadati</taxon>
        <taxon>Pseudomonadota</taxon>
        <taxon>Alphaproteobacteria</taxon>
        <taxon>Rhodobacterales</taxon>
        <taxon>Paracoccaceae</taxon>
        <taxon>Roseicitreum</taxon>
    </lineage>
</organism>
<keyword evidence="2" id="KW-0732">Signal</keyword>
<proteinExistence type="predicted"/>
<feature type="transmembrane region" description="Helical" evidence="1">
    <location>
        <begin position="135"/>
        <end position="159"/>
    </location>
</feature>
<feature type="transmembrane region" description="Helical" evidence="1">
    <location>
        <begin position="213"/>
        <end position="231"/>
    </location>
</feature>
<dbReference type="InterPro" id="IPR038330">
    <property type="entry name" value="TspO/MBR-related_sf"/>
</dbReference>